<dbReference type="InterPro" id="IPR050819">
    <property type="entry name" value="Tripeptidyl-peptidase_I"/>
</dbReference>
<evidence type="ECO:0000256" key="3">
    <source>
        <dbReference type="ARBA" id="ARBA00022825"/>
    </source>
</evidence>
<keyword evidence="2" id="KW-0378">Hydrolase</keyword>
<comment type="caution">
    <text evidence="7">The sequence shown here is derived from an EMBL/GenBank/DDBJ whole genome shotgun (WGS) entry which is preliminary data.</text>
</comment>
<dbReference type="SUPFAM" id="SSF52743">
    <property type="entry name" value="Subtilisin-like"/>
    <property type="match status" value="1"/>
</dbReference>
<dbReference type="PROSITE" id="PS51695">
    <property type="entry name" value="SEDOLISIN"/>
    <property type="match status" value="1"/>
</dbReference>
<dbReference type="InterPro" id="IPR036852">
    <property type="entry name" value="Peptidase_S8/S53_dom_sf"/>
</dbReference>
<keyword evidence="1 7" id="KW-0645">Protease</keyword>
<reference evidence="7 8" key="1">
    <citation type="submission" date="2020-08" db="EMBL/GenBank/DDBJ databases">
        <title>Sequencing the genomes of 1000 actinobacteria strains.</title>
        <authorList>
            <person name="Klenk H.-P."/>
        </authorList>
    </citation>
    <scope>NUCLEOTIDE SEQUENCE [LARGE SCALE GENOMIC DNA]</scope>
    <source>
        <strain evidence="7 8">DSM 43851</strain>
    </source>
</reference>
<evidence type="ECO:0000256" key="4">
    <source>
        <dbReference type="PROSITE-ProRule" id="PRU01240"/>
    </source>
</evidence>
<dbReference type="GO" id="GO:0006508">
    <property type="term" value="P:proteolysis"/>
    <property type="evidence" value="ECO:0007669"/>
    <property type="project" value="UniProtKB-KW"/>
</dbReference>
<evidence type="ECO:0000256" key="1">
    <source>
        <dbReference type="ARBA" id="ARBA00022670"/>
    </source>
</evidence>
<dbReference type="GO" id="GO:0004252">
    <property type="term" value="F:serine-type endopeptidase activity"/>
    <property type="evidence" value="ECO:0007669"/>
    <property type="project" value="InterPro"/>
</dbReference>
<evidence type="ECO:0000313" key="7">
    <source>
        <dbReference type="EMBL" id="MBB5891669.1"/>
    </source>
</evidence>
<evidence type="ECO:0000256" key="5">
    <source>
        <dbReference type="SAM" id="SignalP"/>
    </source>
</evidence>
<keyword evidence="8" id="KW-1185">Reference proteome</keyword>
<keyword evidence="3" id="KW-0720">Serine protease</keyword>
<feature type="domain" description="Peptidase S53" evidence="6">
    <location>
        <begin position="65"/>
        <end position="420"/>
    </location>
</feature>
<comment type="caution">
    <text evidence="4">Lacks conserved residue(s) required for the propagation of feature annotation.</text>
</comment>
<dbReference type="RefSeq" id="WP_221338006.1">
    <property type="nucleotide sequence ID" value="NZ_BAAAWY010000095.1"/>
</dbReference>
<keyword evidence="5" id="KW-0732">Signal</keyword>
<dbReference type="Gene3D" id="3.40.50.200">
    <property type="entry name" value="Peptidase S8/S53 domain"/>
    <property type="match status" value="1"/>
</dbReference>
<dbReference type="CDD" id="cd04056">
    <property type="entry name" value="Peptidases_S53"/>
    <property type="match status" value="1"/>
</dbReference>
<evidence type="ECO:0000256" key="2">
    <source>
        <dbReference type="ARBA" id="ARBA00022801"/>
    </source>
</evidence>
<feature type="chain" id="PRO_5039181771" evidence="5">
    <location>
        <begin position="22"/>
        <end position="422"/>
    </location>
</feature>
<accession>A0A7W9NGL9</accession>
<dbReference type="InterPro" id="IPR023828">
    <property type="entry name" value="Peptidase_S8_Ser-AS"/>
</dbReference>
<proteinExistence type="inferred from homology"/>
<dbReference type="GO" id="GO:0008240">
    <property type="term" value="F:tripeptidyl-peptidase activity"/>
    <property type="evidence" value="ECO:0007669"/>
    <property type="project" value="TreeGrafter"/>
</dbReference>
<dbReference type="PROSITE" id="PS51892">
    <property type="entry name" value="SUBTILASE"/>
    <property type="match status" value="1"/>
</dbReference>
<dbReference type="InterPro" id="IPR000209">
    <property type="entry name" value="Peptidase_S8/S53_dom"/>
</dbReference>
<sequence length="422" mass="42827">MSGRSLAAVVVGAALAATAVAAVPAAASTQPKAAQQAHHVFSAAASSFVGAATVQQKVDRLAAATASLPRLAKAYNTPALWNQGLTGAGSTVATLVSYGDADIKAVMDAYDQRYGLPPADISVITPAGAVPGCTDSGVDTATCQSWGGETDLDVAMFHTMAPAAKIVIIATPIAETQGFTGLPEMMAAVDYVAKHKLADVISMSFGTAEDTFPSIDSVKTLDPALERASKAGITLVASSGDYGATNPVLIGDGTFPYRVASWPASDPNVTSLGGTILSMDANGNRTSPDVLWPRSGGGVSKTYARPSWQNSVKSITGSKFRSFPDISMEGISGTSESAPLFAGVLALAVQANGGHRLGQINPVLYGKLGPKAAKSGIVDVTSGDNSYGAVPGYTAAAGFDIVSGWGTLDASKFVPALVKALR</sequence>
<dbReference type="EMBL" id="JACHIR010000001">
    <property type="protein sequence ID" value="MBB5891669.1"/>
    <property type="molecule type" value="Genomic_DNA"/>
</dbReference>
<protein>
    <submittedName>
        <fullName evidence="7">Subtilase family serine protease</fullName>
    </submittedName>
</protein>
<dbReference type="Proteomes" id="UP000585638">
    <property type="component" value="Unassembled WGS sequence"/>
</dbReference>
<evidence type="ECO:0000313" key="8">
    <source>
        <dbReference type="Proteomes" id="UP000585638"/>
    </source>
</evidence>
<dbReference type="AlphaFoldDB" id="A0A7W9NGL9"/>
<dbReference type="PANTHER" id="PTHR14218">
    <property type="entry name" value="PROTEASE S8 TRIPEPTIDYL PEPTIDASE I CLN2"/>
    <property type="match status" value="1"/>
</dbReference>
<evidence type="ECO:0000259" key="6">
    <source>
        <dbReference type="PROSITE" id="PS51695"/>
    </source>
</evidence>
<organism evidence="7 8">
    <name type="scientific">Kutzneria kofuensis</name>
    <dbReference type="NCBI Taxonomy" id="103725"/>
    <lineage>
        <taxon>Bacteria</taxon>
        <taxon>Bacillati</taxon>
        <taxon>Actinomycetota</taxon>
        <taxon>Actinomycetes</taxon>
        <taxon>Pseudonocardiales</taxon>
        <taxon>Pseudonocardiaceae</taxon>
        <taxon>Kutzneria</taxon>
    </lineage>
</organism>
<dbReference type="PANTHER" id="PTHR14218:SF15">
    <property type="entry name" value="TRIPEPTIDYL-PEPTIDASE 1"/>
    <property type="match status" value="1"/>
</dbReference>
<dbReference type="InterPro" id="IPR030400">
    <property type="entry name" value="Sedolisin_dom"/>
</dbReference>
<dbReference type="Pfam" id="PF00082">
    <property type="entry name" value="Peptidase_S8"/>
    <property type="match status" value="1"/>
</dbReference>
<feature type="signal peptide" evidence="5">
    <location>
        <begin position="1"/>
        <end position="21"/>
    </location>
</feature>
<dbReference type="PROSITE" id="PS00138">
    <property type="entry name" value="SUBTILASE_SER"/>
    <property type="match status" value="1"/>
</dbReference>
<name>A0A7W9NGL9_9PSEU</name>
<comment type="similarity">
    <text evidence="4">Belongs to the peptidase S8 family.</text>
</comment>
<gene>
    <name evidence="7" type="ORF">BJ998_002865</name>
</gene>